<dbReference type="AlphaFoldDB" id="A0A2S0KEE4"/>
<keyword evidence="1" id="KW-1133">Transmembrane helix</keyword>
<dbReference type="Proteomes" id="UP000239814">
    <property type="component" value="Chromosome"/>
</dbReference>
<protein>
    <recommendedName>
        <fullName evidence="4">Beta-carotene 15,15'-monooxygenase</fullName>
    </recommendedName>
</protein>
<feature type="transmembrane region" description="Helical" evidence="1">
    <location>
        <begin position="34"/>
        <end position="56"/>
    </location>
</feature>
<dbReference type="KEGG" id="git:C6V83_06925"/>
<feature type="transmembrane region" description="Helical" evidence="1">
    <location>
        <begin position="160"/>
        <end position="180"/>
    </location>
</feature>
<evidence type="ECO:0008006" key="4">
    <source>
        <dbReference type="Google" id="ProtNLM"/>
    </source>
</evidence>
<name>A0A2S0KEE4_9ACTN</name>
<accession>A0A2S0KEE4</accession>
<reference evidence="2 3" key="1">
    <citation type="submission" date="2018-03" db="EMBL/GenBank/DDBJ databases">
        <title>Characteristics and genome of n-alkane degrading marine bacteria Gordonia iterans isolated from crude oil contaminated in Tae-an, South Korea.</title>
        <authorList>
            <person name="Lee S.-S."/>
            <person name="Kim H."/>
        </authorList>
    </citation>
    <scope>NUCLEOTIDE SEQUENCE [LARGE SCALE GENOMIC DNA]</scope>
    <source>
        <strain evidence="2 3">Co17</strain>
    </source>
</reference>
<evidence type="ECO:0000256" key="1">
    <source>
        <dbReference type="SAM" id="Phobius"/>
    </source>
</evidence>
<gene>
    <name evidence="2" type="ORF">C6V83_06925</name>
</gene>
<feature type="transmembrane region" description="Helical" evidence="1">
    <location>
        <begin position="222"/>
        <end position="243"/>
    </location>
</feature>
<proteinExistence type="predicted"/>
<feature type="transmembrane region" description="Helical" evidence="1">
    <location>
        <begin position="129"/>
        <end position="148"/>
    </location>
</feature>
<keyword evidence="3" id="KW-1185">Reference proteome</keyword>
<evidence type="ECO:0000313" key="2">
    <source>
        <dbReference type="EMBL" id="AVM00043.1"/>
    </source>
</evidence>
<keyword evidence="1" id="KW-0812">Transmembrane</keyword>
<feature type="transmembrane region" description="Helical" evidence="1">
    <location>
        <begin position="94"/>
        <end position="117"/>
    </location>
</feature>
<evidence type="ECO:0000313" key="3">
    <source>
        <dbReference type="Proteomes" id="UP000239814"/>
    </source>
</evidence>
<dbReference type="OrthoDB" id="4829830at2"/>
<dbReference type="RefSeq" id="WP_105941774.1">
    <property type="nucleotide sequence ID" value="NZ_CP027433.1"/>
</dbReference>
<organism evidence="2 3">
    <name type="scientific">Gordonia iterans</name>
    <dbReference type="NCBI Taxonomy" id="1004901"/>
    <lineage>
        <taxon>Bacteria</taxon>
        <taxon>Bacillati</taxon>
        <taxon>Actinomycetota</taxon>
        <taxon>Actinomycetes</taxon>
        <taxon>Mycobacteriales</taxon>
        <taxon>Gordoniaceae</taxon>
        <taxon>Gordonia</taxon>
    </lineage>
</organism>
<dbReference type="EMBL" id="CP027433">
    <property type="protein sequence ID" value="AVM00043.1"/>
    <property type="molecule type" value="Genomic_DNA"/>
</dbReference>
<keyword evidence="1" id="KW-0472">Membrane</keyword>
<sequence>MDSDTSTRRRSRAPRPTSALRWSWGRLRATPGTIIGASATWTLILLAGLLGVFLTADWIVGSIVTHILRTSTDARGALDATIAVQDAQGYLESALWLVPVSLSIACWLNGAIVIADGRRPVFTDFFRPTALAPVLSIVAVTGLLTAGLEALFVEEAGFSWTYLVCVAAVEIPATWMYLAAADCPRASLRAGVAEGFTLLCARPGATIVMLTVTLVVLAVGVLFLGVGLLVALPLTEFLAIYYFRTLTGRSLAP</sequence>